<evidence type="ECO:0000256" key="1">
    <source>
        <dbReference type="ARBA" id="ARBA00004651"/>
    </source>
</evidence>
<evidence type="ECO:0000313" key="11">
    <source>
        <dbReference type="Proteomes" id="UP000243297"/>
    </source>
</evidence>
<dbReference type="RefSeq" id="WP_078712298.1">
    <property type="nucleotide sequence ID" value="NZ_FUWY01000005.1"/>
</dbReference>
<comment type="subcellular location">
    <subcellularLocation>
        <location evidence="1">Cell membrane</location>
        <topology evidence="1">Multi-pass membrane protein</topology>
    </subcellularLocation>
</comment>
<dbReference type="PANTHER" id="PTHR30287">
    <property type="entry name" value="MEMBRANE COMPONENT OF PREDICTED ABC SUPERFAMILY METABOLITE UPTAKE TRANSPORTER"/>
    <property type="match status" value="1"/>
</dbReference>
<evidence type="ECO:0000256" key="3">
    <source>
        <dbReference type="ARBA" id="ARBA00022692"/>
    </source>
</evidence>
<evidence type="ECO:0000256" key="7">
    <source>
        <dbReference type="SAM" id="Phobius"/>
    </source>
</evidence>
<feature type="domain" description="MacB-like periplasmic core" evidence="9">
    <location>
        <begin position="745"/>
        <end position="914"/>
    </location>
</feature>
<reference evidence="11" key="1">
    <citation type="submission" date="2017-02" db="EMBL/GenBank/DDBJ databases">
        <authorList>
            <person name="Varghese N."/>
            <person name="Submissions S."/>
        </authorList>
    </citation>
    <scope>NUCLEOTIDE SEQUENCE [LARGE SCALE GENOMIC DNA]</scope>
    <source>
        <strain evidence="11">ATCC 25662</strain>
    </source>
</reference>
<feature type="coiled-coil region" evidence="6">
    <location>
        <begin position="380"/>
        <end position="437"/>
    </location>
</feature>
<feature type="transmembrane region" description="Helical" evidence="7">
    <location>
        <begin position="663"/>
        <end position="688"/>
    </location>
</feature>
<dbReference type="InterPro" id="IPR003838">
    <property type="entry name" value="ABC3_permease_C"/>
</dbReference>
<dbReference type="PANTHER" id="PTHR30287:SF1">
    <property type="entry name" value="INNER MEMBRANE PROTEIN"/>
    <property type="match status" value="1"/>
</dbReference>
<feature type="transmembrane region" description="Helical" evidence="7">
    <location>
        <begin position="1060"/>
        <end position="1081"/>
    </location>
</feature>
<evidence type="ECO:0000256" key="2">
    <source>
        <dbReference type="ARBA" id="ARBA00022475"/>
    </source>
</evidence>
<keyword evidence="3 7" id="KW-0812">Transmembrane</keyword>
<proteinExistence type="predicted"/>
<sequence>MSKNLLKDTLRTIRKTFAKFVTLFAIVALGVAFFVGVSAAAPIMSVSVDKYNDENSFMDLQIYSTFGFEEGDIEALETVDGIEEVVGTKFVDVIGKYENKLWVIRVESYQPNQNLNNFVLKEGRMPKNKNECLAEKGGSLRTGVPLGAVIDVTRPENDTDDYLDVNQLTVVGLVDTPEYVNEEKGNSTLSNQAIQTFLFVPEESFSTDYYSSIIITVDGAKELNGFSQAYTDFIDPVQERIETLATTQSQVRRDRIYQEAMEEYNDGLQEYEDGKKEFNDEIAKAQREINDAKQKLVDGEQEIKDNEEKLETESAKALLDLDNAQKDLEKGLVEWKAQKAKFDEETKPALLSQKNSILVQVGVSSLDQLNGLITQVQGNVTNLQTKINDKNTRLQEIEVLLNTTTDPTEIATLNAEKQAINAELQTLQTNLATATATLVPLTQARDGINQIDAGIASGEAQLTSAKQLLDEGAGKVWAGRLELEETKKDALQKIADAKVELADGKVELADAEKKFAEEKEKGQKELDDGWADLVKAKEDISKIEKAEWTVLDRDMNYSSKTFKDTIAQMRSIAAVFPVFFFLVAALVCLTTMTRMVDEQRGQIGVLRALGYGKLACASKYLIYAILATLLGGFVGTIFGLLIFPGVVYTAWGMMYVLPPIQLFVPWDLVILSNGLFVSVMALTTWFAARQSMNEVPSQLLRPKSPPMGKKIILERLPLIWNRFSFTSKVTARNIIRYKKRFLMTVIGIAGCTALLVAGFGIKDSISTIVDKQFNQIYQYDGQVALDDDLVQSKINEVQTEINNLEGVTNSLQLTSYQAKTMVNNDEQVATVYVYKNDEELKSMNDIRHRKDSKEIILDDSGVIIDEKLAELLNLSVGDTISIESENEIIKDFVVSDINEMYVNHSVFMTPTAYENAFGIKPTTNILQVVLDYETSDFLQKVSYIDGVQSVSFYGSLIENFNNMINGLNVVVVVLIVCAGLLAFVVLSNLTNVNISERQREIATLKVLGFNRKEVNMYIYKENLILTFIGSIFGLGLGVVLHKFIILMVEMDYIMFGRDVSVFSLILSVLITMFFALVVNFFMTFKLRKIQMVESLKSVE</sequence>
<protein>
    <submittedName>
        <fullName evidence="10">Putative ABC transport system permease protein</fullName>
    </submittedName>
</protein>
<dbReference type="EMBL" id="FUWY01000005">
    <property type="protein sequence ID" value="SJZ86853.1"/>
    <property type="molecule type" value="Genomic_DNA"/>
</dbReference>
<feature type="transmembrane region" description="Helical" evidence="7">
    <location>
        <begin position="572"/>
        <end position="592"/>
    </location>
</feature>
<feature type="transmembrane region" description="Helical" evidence="7">
    <location>
        <begin position="741"/>
        <end position="761"/>
    </location>
</feature>
<keyword evidence="11" id="KW-1185">Reference proteome</keyword>
<dbReference type="STRING" id="118967.SAMN02745191_1893"/>
<dbReference type="GO" id="GO:0005886">
    <property type="term" value="C:plasma membrane"/>
    <property type="evidence" value="ECO:0007669"/>
    <property type="project" value="UniProtKB-SubCell"/>
</dbReference>
<dbReference type="InterPro" id="IPR025857">
    <property type="entry name" value="MacB_PCD"/>
</dbReference>
<feature type="domain" description="ABC3 transporter permease C-terminal" evidence="8">
    <location>
        <begin position="575"/>
        <end position="694"/>
    </location>
</feature>
<keyword evidence="5 7" id="KW-0472">Membrane</keyword>
<evidence type="ECO:0000259" key="9">
    <source>
        <dbReference type="Pfam" id="PF12704"/>
    </source>
</evidence>
<gene>
    <name evidence="10" type="ORF">SAMN02745191_1893</name>
</gene>
<dbReference type="AlphaFoldDB" id="A0A1T4P5R3"/>
<evidence type="ECO:0000256" key="6">
    <source>
        <dbReference type="SAM" id="Coils"/>
    </source>
</evidence>
<dbReference type="InterPro" id="IPR038766">
    <property type="entry name" value="Membrane_comp_ABC_pdt"/>
</dbReference>
<accession>A0A1T4P5R3</accession>
<dbReference type="OrthoDB" id="9770036at2"/>
<feature type="transmembrane region" description="Helical" evidence="7">
    <location>
        <begin position="620"/>
        <end position="643"/>
    </location>
</feature>
<organism evidence="10 11">
    <name type="scientific">Anaerorhabdus furcosa</name>
    <dbReference type="NCBI Taxonomy" id="118967"/>
    <lineage>
        <taxon>Bacteria</taxon>
        <taxon>Bacillati</taxon>
        <taxon>Bacillota</taxon>
        <taxon>Erysipelotrichia</taxon>
        <taxon>Erysipelotrichales</taxon>
        <taxon>Erysipelotrichaceae</taxon>
        <taxon>Anaerorhabdus</taxon>
    </lineage>
</organism>
<keyword evidence="2" id="KW-1003">Cell membrane</keyword>
<feature type="coiled-coil region" evidence="6">
    <location>
        <begin position="480"/>
        <end position="521"/>
    </location>
</feature>
<keyword evidence="6" id="KW-0175">Coiled coil</keyword>
<dbReference type="Pfam" id="PF02687">
    <property type="entry name" value="FtsX"/>
    <property type="match status" value="2"/>
</dbReference>
<evidence type="ECO:0000256" key="4">
    <source>
        <dbReference type="ARBA" id="ARBA00022989"/>
    </source>
</evidence>
<name>A0A1T4P5R3_9FIRM</name>
<evidence type="ECO:0000256" key="5">
    <source>
        <dbReference type="ARBA" id="ARBA00023136"/>
    </source>
</evidence>
<keyword evidence="4 7" id="KW-1133">Transmembrane helix</keyword>
<evidence type="ECO:0000259" key="8">
    <source>
        <dbReference type="Pfam" id="PF02687"/>
    </source>
</evidence>
<feature type="transmembrane region" description="Helical" evidence="7">
    <location>
        <begin position="1023"/>
        <end position="1048"/>
    </location>
</feature>
<evidence type="ECO:0000313" key="10">
    <source>
        <dbReference type="EMBL" id="SJZ86853.1"/>
    </source>
</evidence>
<dbReference type="Proteomes" id="UP000243297">
    <property type="component" value="Unassembled WGS sequence"/>
</dbReference>
<feature type="domain" description="ABC3 transporter permease C-terminal" evidence="8">
    <location>
        <begin position="973"/>
        <end position="1090"/>
    </location>
</feature>
<dbReference type="Pfam" id="PF12704">
    <property type="entry name" value="MacB_PCD"/>
    <property type="match status" value="1"/>
</dbReference>
<feature type="transmembrane region" description="Helical" evidence="7">
    <location>
        <begin position="966"/>
        <end position="989"/>
    </location>
</feature>
<feature type="coiled-coil region" evidence="6">
    <location>
        <begin position="261"/>
        <end position="327"/>
    </location>
</feature>